<dbReference type="InterPro" id="IPR001126">
    <property type="entry name" value="UmuC"/>
</dbReference>
<dbReference type="GO" id="GO:0042276">
    <property type="term" value="P:error-prone translesion synthesis"/>
    <property type="evidence" value="ECO:0007669"/>
    <property type="project" value="TreeGrafter"/>
</dbReference>
<dbReference type="GeneID" id="54407588"/>
<dbReference type="PANTHER" id="PTHR45873">
    <property type="entry name" value="DNA POLYMERASE ETA"/>
    <property type="match status" value="1"/>
</dbReference>
<dbReference type="SUPFAM" id="SSF100879">
    <property type="entry name" value="Lesion bypass DNA polymerase (Y-family), little finger domain"/>
    <property type="match status" value="1"/>
</dbReference>
<feature type="compositionally biased region" description="Basic and acidic residues" evidence="10">
    <location>
        <begin position="661"/>
        <end position="672"/>
    </location>
</feature>
<gene>
    <name evidence="13" type="ORF">P153DRAFT_362523</name>
</gene>
<evidence type="ECO:0000313" key="13">
    <source>
        <dbReference type="EMBL" id="KAF2134790.1"/>
    </source>
</evidence>
<dbReference type="InterPro" id="IPR041298">
    <property type="entry name" value="UBZ3"/>
</dbReference>
<keyword evidence="7" id="KW-0234">DNA repair</keyword>
<dbReference type="PIRSF" id="PIRSF036603">
    <property type="entry name" value="DPol_eta"/>
    <property type="match status" value="1"/>
</dbReference>
<feature type="compositionally biased region" description="Basic and acidic residues" evidence="10">
    <location>
        <begin position="580"/>
        <end position="589"/>
    </location>
</feature>
<protein>
    <recommendedName>
        <fullName evidence="9">DNA polymerase eta</fullName>
    </recommendedName>
</protein>
<organism evidence="13 14">
    <name type="scientific">Dothidotthia symphoricarpi CBS 119687</name>
    <dbReference type="NCBI Taxonomy" id="1392245"/>
    <lineage>
        <taxon>Eukaryota</taxon>
        <taxon>Fungi</taxon>
        <taxon>Dikarya</taxon>
        <taxon>Ascomycota</taxon>
        <taxon>Pezizomycotina</taxon>
        <taxon>Dothideomycetes</taxon>
        <taxon>Pleosporomycetidae</taxon>
        <taxon>Pleosporales</taxon>
        <taxon>Dothidotthiaceae</taxon>
        <taxon>Dothidotthia</taxon>
    </lineage>
</organism>
<dbReference type="InterPro" id="IPR052230">
    <property type="entry name" value="DNA_polymerase_eta"/>
</dbReference>
<keyword evidence="5" id="KW-0863">Zinc-finger</keyword>
<dbReference type="Proteomes" id="UP000799771">
    <property type="component" value="Unassembled WGS sequence"/>
</dbReference>
<evidence type="ECO:0000256" key="7">
    <source>
        <dbReference type="ARBA" id="ARBA00023204"/>
    </source>
</evidence>
<keyword evidence="6" id="KW-0862">Zinc</keyword>
<dbReference type="GO" id="GO:0009314">
    <property type="term" value="P:response to radiation"/>
    <property type="evidence" value="ECO:0007669"/>
    <property type="project" value="TreeGrafter"/>
</dbReference>
<evidence type="ECO:0000259" key="12">
    <source>
        <dbReference type="PROSITE" id="PS51907"/>
    </source>
</evidence>
<dbReference type="GO" id="GO:0006281">
    <property type="term" value="P:DNA repair"/>
    <property type="evidence" value="ECO:0007669"/>
    <property type="project" value="UniProtKB-KW"/>
</dbReference>
<evidence type="ECO:0000256" key="8">
    <source>
        <dbReference type="ARBA" id="ARBA00023242"/>
    </source>
</evidence>
<feature type="region of interest" description="Disordered" evidence="10">
    <location>
        <begin position="493"/>
        <end position="630"/>
    </location>
</feature>
<dbReference type="InterPro" id="IPR036775">
    <property type="entry name" value="DNA_pol_Y-fam_lit_finger_sf"/>
</dbReference>
<dbReference type="FunFam" id="3.30.1490.100:FF:000009">
    <property type="entry name" value="DNA polymerase eta subunit"/>
    <property type="match status" value="1"/>
</dbReference>
<dbReference type="Pfam" id="PF11799">
    <property type="entry name" value="IMS_C"/>
    <property type="match status" value="1"/>
</dbReference>
<dbReference type="InterPro" id="IPR043502">
    <property type="entry name" value="DNA/RNA_pol_sf"/>
</dbReference>
<evidence type="ECO:0000256" key="4">
    <source>
        <dbReference type="ARBA" id="ARBA00022763"/>
    </source>
</evidence>
<evidence type="ECO:0000256" key="1">
    <source>
        <dbReference type="ARBA" id="ARBA00004123"/>
    </source>
</evidence>
<dbReference type="Gene3D" id="3.30.1490.100">
    <property type="entry name" value="DNA polymerase, Y-family, little finger domain"/>
    <property type="match status" value="1"/>
</dbReference>
<dbReference type="Gene3D" id="3.40.1170.60">
    <property type="match status" value="1"/>
</dbReference>
<dbReference type="GO" id="GO:0005657">
    <property type="term" value="C:replication fork"/>
    <property type="evidence" value="ECO:0007669"/>
    <property type="project" value="UniProtKB-ARBA"/>
</dbReference>
<keyword evidence="4" id="KW-0227">DNA damage</keyword>
<dbReference type="InterPro" id="IPR043128">
    <property type="entry name" value="Rev_trsase/Diguanyl_cyclase"/>
</dbReference>
<evidence type="ECO:0000256" key="6">
    <source>
        <dbReference type="ARBA" id="ARBA00022833"/>
    </source>
</evidence>
<dbReference type="GO" id="GO:0008270">
    <property type="term" value="F:zinc ion binding"/>
    <property type="evidence" value="ECO:0007669"/>
    <property type="project" value="UniProtKB-KW"/>
</dbReference>
<dbReference type="PANTHER" id="PTHR45873:SF1">
    <property type="entry name" value="DNA POLYMERASE ETA"/>
    <property type="match status" value="1"/>
</dbReference>
<dbReference type="Pfam" id="PF18439">
    <property type="entry name" value="zf_UBZ"/>
    <property type="match status" value="1"/>
</dbReference>
<dbReference type="OrthoDB" id="5723at2759"/>
<evidence type="ECO:0000256" key="3">
    <source>
        <dbReference type="ARBA" id="ARBA00022723"/>
    </source>
</evidence>
<keyword evidence="8" id="KW-0539">Nucleus</keyword>
<evidence type="ECO:0000256" key="5">
    <source>
        <dbReference type="ARBA" id="ARBA00022771"/>
    </source>
</evidence>
<dbReference type="GO" id="GO:0035861">
    <property type="term" value="C:site of double-strand break"/>
    <property type="evidence" value="ECO:0007669"/>
    <property type="project" value="TreeGrafter"/>
</dbReference>
<dbReference type="GO" id="GO:0003684">
    <property type="term" value="F:damaged DNA binding"/>
    <property type="evidence" value="ECO:0007669"/>
    <property type="project" value="InterPro"/>
</dbReference>
<dbReference type="SUPFAM" id="SSF56672">
    <property type="entry name" value="DNA/RNA polymerases"/>
    <property type="match status" value="1"/>
</dbReference>
<feature type="domain" description="UmuC" evidence="11">
    <location>
        <begin position="46"/>
        <end position="308"/>
    </location>
</feature>
<reference evidence="13" key="1">
    <citation type="journal article" date="2020" name="Stud. Mycol.">
        <title>101 Dothideomycetes genomes: a test case for predicting lifestyles and emergence of pathogens.</title>
        <authorList>
            <person name="Haridas S."/>
            <person name="Albert R."/>
            <person name="Binder M."/>
            <person name="Bloem J."/>
            <person name="Labutti K."/>
            <person name="Salamov A."/>
            <person name="Andreopoulos B."/>
            <person name="Baker S."/>
            <person name="Barry K."/>
            <person name="Bills G."/>
            <person name="Bluhm B."/>
            <person name="Cannon C."/>
            <person name="Castanera R."/>
            <person name="Culley D."/>
            <person name="Daum C."/>
            <person name="Ezra D."/>
            <person name="Gonzalez J."/>
            <person name="Henrissat B."/>
            <person name="Kuo A."/>
            <person name="Liang C."/>
            <person name="Lipzen A."/>
            <person name="Lutzoni F."/>
            <person name="Magnuson J."/>
            <person name="Mondo S."/>
            <person name="Nolan M."/>
            <person name="Ohm R."/>
            <person name="Pangilinan J."/>
            <person name="Park H.-J."/>
            <person name="Ramirez L."/>
            <person name="Alfaro M."/>
            <person name="Sun H."/>
            <person name="Tritt A."/>
            <person name="Yoshinaga Y."/>
            <person name="Zwiers L.-H."/>
            <person name="Turgeon B."/>
            <person name="Goodwin S."/>
            <person name="Spatafora J."/>
            <person name="Crous P."/>
            <person name="Grigoriev I."/>
        </authorList>
    </citation>
    <scope>NUCLEOTIDE SEQUENCE</scope>
    <source>
        <strain evidence="13">CBS 119687</strain>
    </source>
</reference>
<dbReference type="EMBL" id="ML977497">
    <property type="protein sequence ID" value="KAF2134790.1"/>
    <property type="molecule type" value="Genomic_DNA"/>
</dbReference>
<feature type="compositionally biased region" description="Gly residues" evidence="10">
    <location>
        <begin position="703"/>
        <end position="712"/>
    </location>
</feature>
<keyword evidence="14" id="KW-1185">Reference proteome</keyword>
<dbReference type="FunFam" id="1.10.150.20:FF:000014">
    <property type="entry name" value="Polymerase (DNA directed), eta"/>
    <property type="match status" value="1"/>
</dbReference>
<dbReference type="GO" id="GO:0007064">
    <property type="term" value="P:mitotic sister chromatid cohesion"/>
    <property type="evidence" value="ECO:0007669"/>
    <property type="project" value="UniProtKB-ARBA"/>
</dbReference>
<feature type="compositionally biased region" description="Basic and acidic residues" evidence="10">
    <location>
        <begin position="524"/>
        <end position="534"/>
    </location>
</feature>
<name>A0A6A6ASZ9_9PLEO</name>
<evidence type="ECO:0000256" key="10">
    <source>
        <dbReference type="SAM" id="MobiDB-lite"/>
    </source>
</evidence>
<dbReference type="Pfam" id="PF21704">
    <property type="entry name" value="POLH-Rev1_HhH"/>
    <property type="match status" value="1"/>
</dbReference>
<feature type="compositionally biased region" description="Acidic residues" evidence="10">
    <location>
        <begin position="550"/>
        <end position="569"/>
    </location>
</feature>
<dbReference type="FunFam" id="3.40.1170.60:FF:000008">
    <property type="entry name" value="DNA polymerase eta subunit"/>
    <property type="match status" value="1"/>
</dbReference>
<dbReference type="RefSeq" id="XP_033529177.1">
    <property type="nucleotide sequence ID" value="XM_033667156.1"/>
</dbReference>
<dbReference type="AlphaFoldDB" id="A0A6A6ASZ9"/>
<dbReference type="GO" id="GO:0070987">
    <property type="term" value="P:error-free translesion synthesis"/>
    <property type="evidence" value="ECO:0007669"/>
    <property type="project" value="UniProtKB-ARBA"/>
</dbReference>
<feature type="region of interest" description="Disordered" evidence="10">
    <location>
        <begin position="661"/>
        <end position="724"/>
    </location>
</feature>
<dbReference type="InterPro" id="IPR017961">
    <property type="entry name" value="DNA_pol_Y-fam_little_finger"/>
</dbReference>
<dbReference type="PROSITE" id="PS51907">
    <property type="entry name" value="ZF_UBZ3"/>
    <property type="match status" value="1"/>
</dbReference>
<sequence length="724" mass="80579">MSSPAAFFASSPFSVTSPRRIPKSKFTYKQLHQLKSYSTQTPLRVIAHVDLDAFYAQCETVRLGLDPTKPLAVQQWQGLIAINYPARACGLSRHVTFTEALKQCPDLILQHVATWKEGDETWAYHEDAFAHIATHKVSLDPYRLESRKILKCIKETLPEKEQRVEKASIDEVFMDLSAQVHTILLERYPELRGPAPYDDPTEYLPKVPTTVLDWAADALVETGVEGGEEKDPDWDDVCMVIASEIVRDVRKHIWNTLGYTCSGGLARNKMLAKLGSGYKKPNQQTVIRNRAVKHFLSDMKFTKIRMLGGKLGDEIVAMFGTDKVADLVQQPLDQLKKLGDDTGSWLHSIIRGEDNSEVNPRTQIKSMLSAKSFRPTINSFEQGARWLRIFAADIFSRCVEEGVMENKRRPKTLNLYHRQGTQTRSRSAPIPGGKPLSETMLFDLAKNLFAQVVVSGRAWPCANLSLSVGGFEDGITNNKGIGGFLVRGEEAKAMMSTGRSTSGGEPPAKRRRTKKGNIANFFGPRDDKKQDFDAARAVLLKSHSESTREETEDDMEQHEDEDPFEDAHDDEIGRPSTPLLRRDDTDEGHFGSNTPPSAQPQPATDEFDTDPVNSHVPVTPVPRPKPLSRQQTVDEFYCSRCNVHLPSTEKGEHEDYHFALDLSKEMRQDERNPPLPAQNGRKTPVGQKSARGRGRPPASGAGSVAGRGGGVEKGQAKLAFGRPS</sequence>
<feature type="domain" description="UBZ3-type" evidence="12">
    <location>
        <begin position="631"/>
        <end position="665"/>
    </location>
</feature>
<evidence type="ECO:0000256" key="9">
    <source>
        <dbReference type="ARBA" id="ARBA00044975"/>
    </source>
</evidence>
<dbReference type="PROSITE" id="PS50173">
    <property type="entry name" value="UMUC"/>
    <property type="match status" value="1"/>
</dbReference>
<evidence type="ECO:0000313" key="14">
    <source>
        <dbReference type="Proteomes" id="UP000799771"/>
    </source>
</evidence>
<feature type="compositionally biased region" description="Polar residues" evidence="10">
    <location>
        <begin position="591"/>
        <end position="602"/>
    </location>
</feature>
<dbReference type="Pfam" id="PF00817">
    <property type="entry name" value="IMS"/>
    <property type="match status" value="1"/>
</dbReference>
<evidence type="ECO:0000256" key="2">
    <source>
        <dbReference type="ARBA" id="ARBA00022679"/>
    </source>
</evidence>
<keyword evidence="3" id="KW-0479">Metal-binding</keyword>
<evidence type="ECO:0000259" key="11">
    <source>
        <dbReference type="PROSITE" id="PS50173"/>
    </source>
</evidence>
<keyword evidence="2" id="KW-0808">Transferase</keyword>
<accession>A0A6A6ASZ9</accession>
<comment type="subcellular location">
    <subcellularLocation>
        <location evidence="1">Nucleus</location>
    </subcellularLocation>
</comment>
<dbReference type="GO" id="GO:0005634">
    <property type="term" value="C:nucleus"/>
    <property type="evidence" value="ECO:0007669"/>
    <property type="project" value="UniProtKB-SubCell"/>
</dbReference>
<dbReference type="GO" id="GO:0003887">
    <property type="term" value="F:DNA-directed DNA polymerase activity"/>
    <property type="evidence" value="ECO:0007669"/>
    <property type="project" value="TreeGrafter"/>
</dbReference>
<proteinExistence type="predicted"/>
<dbReference type="Gene3D" id="1.10.150.20">
    <property type="entry name" value="5' to 3' exonuclease, C-terminal subdomain"/>
    <property type="match status" value="1"/>
</dbReference>
<dbReference type="Gene3D" id="3.30.70.270">
    <property type="match status" value="1"/>
</dbReference>